<feature type="compositionally biased region" description="Low complexity" evidence="1">
    <location>
        <begin position="78"/>
        <end position="93"/>
    </location>
</feature>
<reference evidence="2" key="1">
    <citation type="submission" date="2015-04" db="UniProtKB">
        <authorList>
            <consortium name="EnsemblPlants"/>
        </authorList>
    </citation>
    <scope>IDENTIFICATION</scope>
</reference>
<dbReference type="Gramene" id="OPUNC03G36570.1">
    <property type="protein sequence ID" value="OPUNC03G36570.1"/>
    <property type="gene ID" value="OPUNC03G36570"/>
</dbReference>
<sequence length="393" mass="40433">MKGSDLPPGGSGQKPPSGPPGTRKGKRSADAYRVADADNREAEQAPRWCASGYPRGSRTSSTTAGRSNRLADAPPATPAAATAASTSPSSTTARRSNRLAGAPPDPPAAAIAAPTSPSPTNARRSNRLSGAPPDTPVEAEPSSTTARRSKRLAGAPPETPVEAGTSPSSTTARRSKRSAGKSPAIPEGSGQSSSAAKSKHTADASSANPAEARPSSLSPTTALVMTSAVSVSVRSAAARTRRTTTSGREDAADQEAMREAILYVRRERSVLAPDDLTSPHNEPRVAAAVALSWSRSAGAGELWNTPGRERAHVEPMRKAILDARRESSVLAADAPASPYNEPRVAAAATLSWVRSAGAGALWNTPEREDDAGGFVLAPAHDPASPYLEVQEVK</sequence>
<keyword evidence="3" id="KW-1185">Reference proteome</keyword>
<feature type="compositionally biased region" description="Low complexity" evidence="1">
    <location>
        <begin position="163"/>
        <end position="172"/>
    </location>
</feature>
<feature type="compositionally biased region" description="Basic and acidic residues" evidence="1">
    <location>
        <begin position="27"/>
        <end position="44"/>
    </location>
</feature>
<dbReference type="STRING" id="4537.A0A0E0KKY5"/>
<protein>
    <submittedName>
        <fullName evidence="2">Uncharacterized protein</fullName>
    </submittedName>
</protein>
<accession>A0A0E0KKY5</accession>
<dbReference type="Proteomes" id="UP000026962">
    <property type="component" value="Chromosome 3"/>
</dbReference>
<organism evidence="2">
    <name type="scientific">Oryza punctata</name>
    <name type="common">Red rice</name>
    <dbReference type="NCBI Taxonomy" id="4537"/>
    <lineage>
        <taxon>Eukaryota</taxon>
        <taxon>Viridiplantae</taxon>
        <taxon>Streptophyta</taxon>
        <taxon>Embryophyta</taxon>
        <taxon>Tracheophyta</taxon>
        <taxon>Spermatophyta</taxon>
        <taxon>Magnoliopsida</taxon>
        <taxon>Liliopsida</taxon>
        <taxon>Poales</taxon>
        <taxon>Poaceae</taxon>
        <taxon>BOP clade</taxon>
        <taxon>Oryzoideae</taxon>
        <taxon>Oryzeae</taxon>
        <taxon>Oryzinae</taxon>
        <taxon>Oryza</taxon>
    </lineage>
</organism>
<feature type="region of interest" description="Disordered" evidence="1">
    <location>
        <begin position="1"/>
        <end position="254"/>
    </location>
</feature>
<proteinExistence type="predicted"/>
<feature type="compositionally biased region" description="Low complexity" evidence="1">
    <location>
        <begin position="226"/>
        <end position="246"/>
    </location>
</feature>
<name>A0A0E0KKY5_ORYPU</name>
<dbReference type="EnsemblPlants" id="OPUNC03G36570.1">
    <property type="protein sequence ID" value="OPUNC03G36570.1"/>
    <property type="gene ID" value="OPUNC03G36570"/>
</dbReference>
<feature type="compositionally biased region" description="Low complexity" evidence="1">
    <location>
        <begin position="108"/>
        <end position="119"/>
    </location>
</feature>
<reference evidence="2" key="2">
    <citation type="submission" date="2018-05" db="EMBL/GenBank/DDBJ databases">
        <title>OpunRS2 (Oryza punctata Reference Sequence Version 2).</title>
        <authorList>
            <person name="Zhang J."/>
            <person name="Kudrna D."/>
            <person name="Lee S."/>
            <person name="Talag J."/>
            <person name="Welchert J."/>
            <person name="Wing R.A."/>
        </authorList>
    </citation>
    <scope>NUCLEOTIDE SEQUENCE [LARGE SCALE GENOMIC DNA]</scope>
</reference>
<feature type="compositionally biased region" description="Low complexity" evidence="1">
    <location>
        <begin position="55"/>
        <end position="68"/>
    </location>
</feature>
<evidence type="ECO:0000313" key="3">
    <source>
        <dbReference type="Proteomes" id="UP000026962"/>
    </source>
</evidence>
<dbReference type="HOGENOM" id="CLU_055355_0_0_1"/>
<evidence type="ECO:0000256" key="1">
    <source>
        <dbReference type="SAM" id="MobiDB-lite"/>
    </source>
</evidence>
<dbReference type="OMA" id="PHNEPRV"/>
<dbReference type="AlphaFoldDB" id="A0A0E0KKY5"/>
<evidence type="ECO:0000313" key="2">
    <source>
        <dbReference type="EnsemblPlants" id="OPUNC03G36570.1"/>
    </source>
</evidence>
<feature type="compositionally biased region" description="Polar residues" evidence="1">
    <location>
        <begin position="215"/>
        <end position="224"/>
    </location>
</feature>